<protein>
    <submittedName>
        <fullName evidence="13">Putative endothelin-converting enzyme</fullName>
    </submittedName>
</protein>
<dbReference type="PROSITE" id="PS51885">
    <property type="entry name" value="NEPRILYSIN"/>
    <property type="match status" value="1"/>
</dbReference>
<name>A0A1E1WWL5_TITOB</name>
<keyword evidence="6" id="KW-0378">Hydrolase</keyword>
<feature type="region of interest" description="Disordered" evidence="9">
    <location>
        <begin position="325"/>
        <end position="348"/>
    </location>
</feature>
<feature type="region of interest" description="Disordered" evidence="9">
    <location>
        <begin position="549"/>
        <end position="616"/>
    </location>
</feature>
<keyword evidence="4" id="KW-0645">Protease</keyword>
<dbReference type="PANTHER" id="PTHR11733">
    <property type="entry name" value="ZINC METALLOPROTEASE FAMILY M13 NEPRILYSIN-RELATED"/>
    <property type="match status" value="1"/>
</dbReference>
<dbReference type="InterPro" id="IPR000718">
    <property type="entry name" value="Peptidase_M13"/>
</dbReference>
<evidence type="ECO:0000256" key="7">
    <source>
        <dbReference type="ARBA" id="ARBA00022833"/>
    </source>
</evidence>
<evidence type="ECO:0000313" key="13">
    <source>
        <dbReference type="EMBL" id="JAT91171.1"/>
    </source>
</evidence>
<keyword evidence="10" id="KW-1133">Transmembrane helix</keyword>
<comment type="similarity">
    <text evidence="3">Belongs to the peptidase M13 family.</text>
</comment>
<dbReference type="PRINTS" id="PR00786">
    <property type="entry name" value="NEPRILYSIN"/>
</dbReference>
<dbReference type="GO" id="GO:0016485">
    <property type="term" value="P:protein processing"/>
    <property type="evidence" value="ECO:0007669"/>
    <property type="project" value="TreeGrafter"/>
</dbReference>
<evidence type="ECO:0000256" key="9">
    <source>
        <dbReference type="SAM" id="MobiDB-lite"/>
    </source>
</evidence>
<dbReference type="GO" id="GO:0046872">
    <property type="term" value="F:metal ion binding"/>
    <property type="evidence" value="ECO:0007669"/>
    <property type="project" value="UniProtKB-KW"/>
</dbReference>
<dbReference type="InterPro" id="IPR024079">
    <property type="entry name" value="MetalloPept_cat_dom_sf"/>
</dbReference>
<comment type="cofactor">
    <cofactor evidence="1">
        <name>Zn(2+)</name>
        <dbReference type="ChEBI" id="CHEBI:29105"/>
    </cofactor>
</comment>
<feature type="region of interest" description="Disordered" evidence="9">
    <location>
        <begin position="709"/>
        <end position="728"/>
    </location>
</feature>
<evidence type="ECO:0000256" key="4">
    <source>
        <dbReference type="ARBA" id="ARBA00022670"/>
    </source>
</evidence>
<dbReference type="AlphaFoldDB" id="A0A1E1WWL5"/>
<evidence type="ECO:0000256" key="5">
    <source>
        <dbReference type="ARBA" id="ARBA00022723"/>
    </source>
</evidence>
<evidence type="ECO:0000256" key="6">
    <source>
        <dbReference type="ARBA" id="ARBA00022801"/>
    </source>
</evidence>
<proteinExistence type="inferred from homology"/>
<comment type="similarity">
    <text evidence="2">Belongs to the venom metalloproteinase (M12B) family.</text>
</comment>
<feature type="compositionally biased region" description="Low complexity" evidence="9">
    <location>
        <begin position="325"/>
        <end position="341"/>
    </location>
</feature>
<feature type="domain" description="Peptidase M13 C-terminal" evidence="11">
    <location>
        <begin position="663"/>
        <end position="872"/>
    </location>
</feature>
<accession>A0A1E1WWL5</accession>
<feature type="compositionally biased region" description="Basic and acidic residues" evidence="9">
    <location>
        <begin position="580"/>
        <end position="616"/>
    </location>
</feature>
<evidence type="ECO:0000256" key="3">
    <source>
        <dbReference type="ARBA" id="ARBA00007357"/>
    </source>
</evidence>
<evidence type="ECO:0000256" key="10">
    <source>
        <dbReference type="SAM" id="Phobius"/>
    </source>
</evidence>
<dbReference type="InterPro" id="IPR018497">
    <property type="entry name" value="Peptidase_M13_C"/>
</dbReference>
<dbReference type="EMBL" id="GEMQ01000018">
    <property type="protein sequence ID" value="JAT91171.1"/>
    <property type="molecule type" value="Transcribed_RNA"/>
</dbReference>
<feature type="domain" description="Peptidase M13 N-terminal" evidence="12">
    <location>
        <begin position="381"/>
        <end position="520"/>
    </location>
</feature>
<keyword evidence="8" id="KW-0482">Metalloprotease</keyword>
<evidence type="ECO:0000259" key="11">
    <source>
        <dbReference type="Pfam" id="PF01431"/>
    </source>
</evidence>
<dbReference type="GO" id="GO:0004222">
    <property type="term" value="F:metalloendopeptidase activity"/>
    <property type="evidence" value="ECO:0007669"/>
    <property type="project" value="InterPro"/>
</dbReference>
<feature type="domain" description="Peptidase M13 N-terminal" evidence="12">
    <location>
        <begin position="84"/>
        <end position="308"/>
    </location>
</feature>
<dbReference type="InterPro" id="IPR042089">
    <property type="entry name" value="Peptidase_M13_dom_2"/>
</dbReference>
<dbReference type="Pfam" id="PF01431">
    <property type="entry name" value="Peptidase_M13"/>
    <property type="match status" value="1"/>
</dbReference>
<evidence type="ECO:0000256" key="2">
    <source>
        <dbReference type="ARBA" id="ARBA00006629"/>
    </source>
</evidence>
<dbReference type="Gene3D" id="3.40.390.10">
    <property type="entry name" value="Collagenase (Catalytic Domain)"/>
    <property type="match status" value="1"/>
</dbReference>
<sequence>MDEKEQEFRINCQSDHEGNSTNPRERLLIILAFIFLVLVLSLLCAIVISIAVESLLPKSGLCLTKECVKKAGDILENLNEEVDPCDDFYNYSCGGWKNKNLLSLPGKSIFQEIQMKIYEQMYSFIMKFENDEGIEGKVAKITKSCIDHSKSNEKKNLKDYYDKLFQSFGGFPLANVEVNSEMTITDKIANLYRLLGTEPVLRITVMPSDKDNRNNVLIIAPPDPSIFNSYKSDIELAKKILKDVYKIADLNSTKLNDIEKLYDKIQKQITNDSQYKEEYLSSSDTNKVTEYFGVFNFNEFIKTLLAENPKESNTKLKKLIPSKVVTPSTDTDTTSESPKTEQFSDTISTIDQPSTTAISLNKQLRQSLKRRKREDEVNKIPIIEILLVNPDVIKIVLDLFKNETEETIKNFLSIQFLKNIEENIVMDIPEKKLSKKTMSKEVEDGTIMKCLEDVSEYLMYAFDYIYIKNANVPIDKAKHVVEHIKKAMKSFVPDYSWLDETGKTLVQNKLDEMESFVGYPAWLSNKDQVQNYYKGLNIVKTKKSELVRRGSLDSDGGDGSESDNGDRNVGGNDGLEEDGGADKNKSVTEKSDESKPHKDGENVENKPEKSDVNNEGNKEIKPYIEIYMEMVKFNKKKLLEKLFETNDRHSWPTIPALSITTVNAYYSSQLNAIVVPAAILNPPIFDVDIPYYLNFGSLGTVIGHEITHGFDTNGRKRDKNGNIPERSQWNEDTIKNYNNRSTCFEKQYSNYKVDSTQVSGIKTLAENIADNGAINEALTGYRYWLSEHHKGKKENSLPALGNFTHEQLFFISYAQSWCHSATRKYLKQLIESDEHTPNQFRVKGSLSNSKEFSEAFECGNGKSMNPPSKCKLW</sequence>
<dbReference type="Gene3D" id="1.10.1380.10">
    <property type="entry name" value="Neutral endopeptidase , domain2"/>
    <property type="match status" value="1"/>
</dbReference>
<dbReference type="Pfam" id="PF05649">
    <property type="entry name" value="Peptidase_M13_N"/>
    <property type="match status" value="2"/>
</dbReference>
<organism evidence="13">
    <name type="scientific">Tityus obscurus</name>
    <name type="common">Amazonian scorpion</name>
    <name type="synonym">Tityus cambridgei</name>
    <dbReference type="NCBI Taxonomy" id="1221240"/>
    <lineage>
        <taxon>Eukaryota</taxon>
        <taxon>Metazoa</taxon>
        <taxon>Ecdysozoa</taxon>
        <taxon>Arthropoda</taxon>
        <taxon>Chelicerata</taxon>
        <taxon>Arachnida</taxon>
        <taxon>Scorpiones</taxon>
        <taxon>Buthida</taxon>
        <taxon>Buthoidea</taxon>
        <taxon>Buthidae</taxon>
        <taxon>Tityus</taxon>
    </lineage>
</organism>
<keyword evidence="7" id="KW-0862">Zinc</keyword>
<dbReference type="CDD" id="cd08662">
    <property type="entry name" value="M13"/>
    <property type="match status" value="1"/>
</dbReference>
<keyword evidence="5" id="KW-0479">Metal-binding</keyword>
<dbReference type="SUPFAM" id="SSF55486">
    <property type="entry name" value="Metalloproteases ('zincins'), catalytic domain"/>
    <property type="match status" value="3"/>
</dbReference>
<feature type="transmembrane region" description="Helical" evidence="10">
    <location>
        <begin position="27"/>
        <end position="52"/>
    </location>
</feature>
<evidence type="ECO:0000256" key="1">
    <source>
        <dbReference type="ARBA" id="ARBA00001947"/>
    </source>
</evidence>
<dbReference type="GO" id="GO:0005886">
    <property type="term" value="C:plasma membrane"/>
    <property type="evidence" value="ECO:0007669"/>
    <property type="project" value="TreeGrafter"/>
</dbReference>
<reference evidence="13" key="1">
    <citation type="submission" date="2015-08" db="EMBL/GenBank/DDBJ databases">
        <title>Proteomic endorsed transcriptomic profile of the venom gland from Tityus obscurus.</title>
        <authorList>
            <person name="Oliveira U.C."/>
            <person name="Nishiyama M.Y.Jr."/>
            <person name="Santos M.B."/>
            <person name="Silva A.P."/>
            <person name="Chalkidis H.M."/>
            <person name="Imberg A.S."/>
            <person name="Candido D.M."/>
            <person name="Yamanouye N."/>
            <person name="Dorce V.A."/>
            <person name="Junqueira-de-Azevedo I.L."/>
        </authorList>
    </citation>
    <scope>NUCLEOTIDE SEQUENCE</scope>
    <source>
        <tissue evidence="13">Telson</tissue>
    </source>
</reference>
<evidence type="ECO:0000256" key="8">
    <source>
        <dbReference type="ARBA" id="ARBA00023049"/>
    </source>
</evidence>
<keyword evidence="10" id="KW-0812">Transmembrane</keyword>
<evidence type="ECO:0000259" key="12">
    <source>
        <dbReference type="Pfam" id="PF05649"/>
    </source>
</evidence>
<dbReference type="PANTHER" id="PTHR11733:SF167">
    <property type="entry name" value="FI17812P1-RELATED"/>
    <property type="match status" value="1"/>
</dbReference>
<dbReference type="InterPro" id="IPR008753">
    <property type="entry name" value="Peptidase_M13_N"/>
</dbReference>
<keyword evidence="10" id="KW-0472">Membrane</keyword>